<feature type="compositionally biased region" description="Basic residues" evidence="1">
    <location>
        <begin position="144"/>
        <end position="153"/>
    </location>
</feature>
<feature type="compositionally biased region" description="Low complexity" evidence="1">
    <location>
        <begin position="108"/>
        <end position="119"/>
    </location>
</feature>
<dbReference type="GeneTree" id="ENSGT01050000244970"/>
<keyword evidence="3" id="KW-1185">Reference proteome</keyword>
<feature type="compositionally biased region" description="Polar residues" evidence="1">
    <location>
        <begin position="255"/>
        <end position="268"/>
    </location>
</feature>
<dbReference type="Ensembl" id="ENSUPAT00010004200.1">
    <property type="protein sequence ID" value="ENSUPAP00010003648.1"/>
    <property type="gene ID" value="ENSUPAG00010002994.1"/>
</dbReference>
<organism evidence="2 3">
    <name type="scientific">Urocitellus parryii</name>
    <name type="common">Arctic ground squirrel</name>
    <name type="synonym">Spermophilus parryii</name>
    <dbReference type="NCBI Taxonomy" id="9999"/>
    <lineage>
        <taxon>Eukaryota</taxon>
        <taxon>Metazoa</taxon>
        <taxon>Chordata</taxon>
        <taxon>Craniata</taxon>
        <taxon>Vertebrata</taxon>
        <taxon>Euteleostomi</taxon>
        <taxon>Mammalia</taxon>
        <taxon>Eutheria</taxon>
        <taxon>Euarchontoglires</taxon>
        <taxon>Glires</taxon>
        <taxon>Rodentia</taxon>
        <taxon>Sciuromorpha</taxon>
        <taxon>Sciuridae</taxon>
        <taxon>Xerinae</taxon>
        <taxon>Marmotini</taxon>
        <taxon>Urocitellus</taxon>
    </lineage>
</organism>
<evidence type="ECO:0000313" key="2">
    <source>
        <dbReference type="Ensembl" id="ENSUPAP00010003648.1"/>
    </source>
</evidence>
<feature type="region of interest" description="Disordered" evidence="1">
    <location>
        <begin position="50"/>
        <end position="274"/>
    </location>
</feature>
<accession>A0A8D2GXL5</accession>
<name>A0A8D2GXL5_UROPR</name>
<gene>
    <name evidence="2" type="primary">RFX7</name>
</gene>
<dbReference type="Proteomes" id="UP000694417">
    <property type="component" value="Unplaced"/>
</dbReference>
<reference evidence="2" key="1">
    <citation type="submission" date="2025-08" db="UniProtKB">
        <authorList>
            <consortium name="Ensembl"/>
        </authorList>
    </citation>
    <scope>IDENTIFICATION</scope>
</reference>
<protein>
    <submittedName>
        <fullName evidence="2">Regulatory factor X7</fullName>
    </submittedName>
</protein>
<proteinExistence type="predicted"/>
<feature type="compositionally biased region" description="Low complexity" evidence="1">
    <location>
        <begin position="230"/>
        <end position="250"/>
    </location>
</feature>
<evidence type="ECO:0000256" key="1">
    <source>
        <dbReference type="SAM" id="MobiDB-lite"/>
    </source>
</evidence>
<reference evidence="2" key="2">
    <citation type="submission" date="2025-09" db="UniProtKB">
        <authorList>
            <consortium name="Ensembl"/>
        </authorList>
    </citation>
    <scope>IDENTIFICATION</scope>
</reference>
<evidence type="ECO:0000313" key="3">
    <source>
        <dbReference type="Proteomes" id="UP000694417"/>
    </source>
</evidence>
<dbReference type="AlphaFoldDB" id="A0A8D2GXL5"/>
<feature type="compositionally biased region" description="Low complexity" evidence="1">
    <location>
        <begin position="158"/>
        <end position="168"/>
    </location>
</feature>
<sequence length="367" mass="40560">FSLVEGRGRILTNFTLLDLKIPKKKKIHAKYYSIWFLLLTQVLSLASTSPTFSCSPPPLRPAPTGLRRRGPQVHRPAPTLRSRALWARAPPSRSPEPCPAHTRPRPPGRAVGVVPSAPGRSAAARTGLLRGWQGSGGGGAGSERRRRWRRRRGEWRGAEPGAAAAWGPRSRKPRGQGRKAGPPSLRAAVLLGSGGSLPQHLVFRRPPPHPPAPAADGRRRRGAEGRRHASAAVKRPAVRSRSVSPVMSPRRQAKATYSSPGQRWQRNNNSRHHSSLMPISSFPPAPPTRGWLCQPLCPGCQGQRPTRCNTRSRTPSAKLYNLKWTAFWWNSSMRSNFQNSCDFVCFELVKWKELLSLSGNPSWSHVE</sequence>